<sequence length="386" mass="43869">MEENPSSSTPIQELDTVISLSFPHELLVEILSRLPVKSLVKFKCVSRTWLSLISSSQFIKTHLEISSNKDDFRHRGIIFYCPTPISPPHIKQCSLQSAFDAPSVNEVIGIDFPMNGRYSLLWVVGSYDGLVCIASVGNGLFLWNPSIGKSKKLPDMNVKYKPGRYILFGFGYDKLNDDYKVVGIFCVFSGAAVSKTVVEVYSLKTDSWNRIEDFKGGFPFDFGKYVNGKLHWATCDDFNSRKYSWKIVSLDLGNETYGEVEHLDYGEAVNAWSFDVLGGCLSMLCNYKRIRADVWVMKEYGVRDSWTKVISIPYLDGPAKYRYNRPVCLLRTGEILLNCGSRLLLYNPRNDTFRFSQINNFQEVNMCVESLVSPNAYGGGQRQHHY</sequence>
<evidence type="ECO:0000313" key="3">
    <source>
        <dbReference type="Proteomes" id="UP001630127"/>
    </source>
</evidence>
<feature type="domain" description="F-box" evidence="1">
    <location>
        <begin position="16"/>
        <end position="62"/>
    </location>
</feature>
<comment type="caution">
    <text evidence="2">The sequence shown here is derived from an EMBL/GenBank/DDBJ whole genome shotgun (WGS) entry which is preliminary data.</text>
</comment>
<dbReference type="CDD" id="cd22157">
    <property type="entry name" value="F-box_AtFBW1-like"/>
    <property type="match status" value="1"/>
</dbReference>
<proteinExistence type="predicted"/>
<dbReference type="EMBL" id="JBJUIK010000013">
    <property type="protein sequence ID" value="KAL3506365.1"/>
    <property type="molecule type" value="Genomic_DNA"/>
</dbReference>
<evidence type="ECO:0000259" key="1">
    <source>
        <dbReference type="PROSITE" id="PS50181"/>
    </source>
</evidence>
<dbReference type="InterPro" id="IPR017451">
    <property type="entry name" value="F-box-assoc_interact_dom"/>
</dbReference>
<organism evidence="2 3">
    <name type="scientific">Cinchona calisaya</name>
    <dbReference type="NCBI Taxonomy" id="153742"/>
    <lineage>
        <taxon>Eukaryota</taxon>
        <taxon>Viridiplantae</taxon>
        <taxon>Streptophyta</taxon>
        <taxon>Embryophyta</taxon>
        <taxon>Tracheophyta</taxon>
        <taxon>Spermatophyta</taxon>
        <taxon>Magnoliopsida</taxon>
        <taxon>eudicotyledons</taxon>
        <taxon>Gunneridae</taxon>
        <taxon>Pentapetalae</taxon>
        <taxon>asterids</taxon>
        <taxon>lamiids</taxon>
        <taxon>Gentianales</taxon>
        <taxon>Rubiaceae</taxon>
        <taxon>Cinchonoideae</taxon>
        <taxon>Cinchoneae</taxon>
        <taxon>Cinchona</taxon>
    </lineage>
</organism>
<dbReference type="AlphaFoldDB" id="A0ABD2YKD4"/>
<dbReference type="PANTHER" id="PTHR31672">
    <property type="entry name" value="BNACNNG10540D PROTEIN"/>
    <property type="match status" value="1"/>
</dbReference>
<protein>
    <recommendedName>
        <fullName evidence="1">F-box domain-containing protein</fullName>
    </recommendedName>
</protein>
<evidence type="ECO:0000313" key="2">
    <source>
        <dbReference type="EMBL" id="KAL3506365.1"/>
    </source>
</evidence>
<dbReference type="Proteomes" id="UP001630127">
    <property type="component" value="Unassembled WGS sequence"/>
</dbReference>
<gene>
    <name evidence="2" type="ORF">ACH5RR_031747</name>
</gene>
<dbReference type="Pfam" id="PF00646">
    <property type="entry name" value="F-box"/>
    <property type="match status" value="1"/>
</dbReference>
<name>A0ABD2YKD4_9GENT</name>
<dbReference type="InterPro" id="IPR001810">
    <property type="entry name" value="F-box_dom"/>
</dbReference>
<dbReference type="PANTHER" id="PTHR31672:SF13">
    <property type="entry name" value="F-BOX PROTEIN CPR30-LIKE"/>
    <property type="match status" value="1"/>
</dbReference>
<keyword evidence="3" id="KW-1185">Reference proteome</keyword>
<reference evidence="2 3" key="1">
    <citation type="submission" date="2024-11" db="EMBL/GenBank/DDBJ databases">
        <title>A near-complete genome assembly of Cinchona calisaya.</title>
        <authorList>
            <person name="Lian D.C."/>
            <person name="Zhao X.W."/>
            <person name="Wei L."/>
        </authorList>
    </citation>
    <scope>NUCLEOTIDE SEQUENCE [LARGE SCALE GENOMIC DNA]</scope>
    <source>
        <tissue evidence="2">Nenye</tissue>
    </source>
</reference>
<dbReference type="InterPro" id="IPR050796">
    <property type="entry name" value="SCF_F-box_component"/>
</dbReference>
<dbReference type="SMART" id="SM00256">
    <property type="entry name" value="FBOX"/>
    <property type="match status" value="1"/>
</dbReference>
<dbReference type="Gene3D" id="1.20.1280.50">
    <property type="match status" value="1"/>
</dbReference>
<dbReference type="InterPro" id="IPR006527">
    <property type="entry name" value="F-box-assoc_dom_typ1"/>
</dbReference>
<dbReference type="InterPro" id="IPR036047">
    <property type="entry name" value="F-box-like_dom_sf"/>
</dbReference>
<dbReference type="SUPFAM" id="SSF81383">
    <property type="entry name" value="F-box domain"/>
    <property type="match status" value="1"/>
</dbReference>
<dbReference type="Pfam" id="PF07734">
    <property type="entry name" value="FBA_1"/>
    <property type="match status" value="1"/>
</dbReference>
<accession>A0ABD2YKD4</accession>
<dbReference type="NCBIfam" id="TIGR01640">
    <property type="entry name" value="F_box_assoc_1"/>
    <property type="match status" value="1"/>
</dbReference>
<dbReference type="PROSITE" id="PS50181">
    <property type="entry name" value="FBOX"/>
    <property type="match status" value="1"/>
</dbReference>